<reference evidence="2 3" key="1">
    <citation type="submission" date="2024-10" db="EMBL/GenBank/DDBJ databases">
        <authorList>
            <person name="Ratan Roy A."/>
            <person name="Morales Sandoval P.H."/>
            <person name="De Los Santos Villalobos S."/>
            <person name="Chakraborty S."/>
            <person name="Mukherjee J."/>
        </authorList>
    </citation>
    <scope>NUCLEOTIDE SEQUENCE [LARGE SCALE GENOMIC DNA]</scope>
    <source>
        <strain evidence="2 3">S1</strain>
    </source>
</reference>
<accession>A0ABW6IH21</accession>
<evidence type="ECO:0000313" key="2">
    <source>
        <dbReference type="EMBL" id="MFE4107142.1"/>
    </source>
</evidence>
<dbReference type="RefSeq" id="WP_377965571.1">
    <property type="nucleotide sequence ID" value="NZ_JBHZOL010000078.1"/>
</dbReference>
<feature type="domain" description="Beta-lactamase class A catalytic" evidence="1">
    <location>
        <begin position="123"/>
        <end position="223"/>
    </location>
</feature>
<evidence type="ECO:0000313" key="3">
    <source>
        <dbReference type="Proteomes" id="UP001600165"/>
    </source>
</evidence>
<dbReference type="InterPro" id="IPR012338">
    <property type="entry name" value="Beta-lactam/transpept-like"/>
</dbReference>
<organism evidence="2 3">
    <name type="scientific">Almyronema epifaneia S1</name>
    <dbReference type="NCBI Taxonomy" id="2991925"/>
    <lineage>
        <taxon>Bacteria</taxon>
        <taxon>Bacillati</taxon>
        <taxon>Cyanobacteriota</taxon>
        <taxon>Cyanophyceae</taxon>
        <taxon>Nodosilineales</taxon>
        <taxon>Nodosilineaceae</taxon>
        <taxon>Almyronema</taxon>
        <taxon>Almyronema epifaneia</taxon>
    </lineage>
</organism>
<dbReference type="PANTHER" id="PTHR35333">
    <property type="entry name" value="BETA-LACTAMASE"/>
    <property type="match status" value="1"/>
</dbReference>
<dbReference type="EMBL" id="JBHZOL010000078">
    <property type="protein sequence ID" value="MFE4107142.1"/>
    <property type="molecule type" value="Genomic_DNA"/>
</dbReference>
<dbReference type="Gene3D" id="3.40.710.10">
    <property type="entry name" value="DD-peptidase/beta-lactamase superfamily"/>
    <property type="match status" value="1"/>
</dbReference>
<dbReference type="Proteomes" id="UP001600165">
    <property type="component" value="Unassembled WGS sequence"/>
</dbReference>
<dbReference type="PANTHER" id="PTHR35333:SF5">
    <property type="entry name" value="CONSERVED LIPOPROTEIN LPQF-RELATED"/>
    <property type="match status" value="1"/>
</dbReference>
<protein>
    <submittedName>
        <fullName evidence="2">Serine hydrolase</fullName>
    </submittedName>
</protein>
<dbReference type="Pfam" id="PF13354">
    <property type="entry name" value="Beta-lactamase2"/>
    <property type="match status" value="1"/>
</dbReference>
<sequence length="380" mass="41402">MPATPRLTQVAHLDPVAALERILTHSELQADWFAASFLAQVSLAQVSQIVQSIQARLGAYQHTTPQANGYLITFERGTVEARLTLNNRGQITGLLFQPPLLNGLSLADIQQRFAELPGEVSFLVLADGAPITSYQAEQPLAVGSAFKLIVLQALRQQIESGQQRWHTVVRLQPAWRSLPSGILQTWPTDSPITLQTLATLMISLSDNTATDALIHLVGQAALTTLSPRNQPFLTTRQFFILKDPQNRALLERYRQGNLAIQQQVLDHLAILPLPAADLFEGEPLALDVEWFLSAEELCAAIATVADLPLMQVNPGIADPQDWATVAFKGGSEPGVLNLTTQLQSQDGERCCVAATWNHSAGIDETEMMALYRSAIAALAP</sequence>
<evidence type="ECO:0000259" key="1">
    <source>
        <dbReference type="Pfam" id="PF13354"/>
    </source>
</evidence>
<keyword evidence="2" id="KW-0378">Hydrolase</keyword>
<proteinExistence type="predicted"/>
<keyword evidence="3" id="KW-1185">Reference proteome</keyword>
<dbReference type="GO" id="GO:0016787">
    <property type="term" value="F:hydrolase activity"/>
    <property type="evidence" value="ECO:0007669"/>
    <property type="project" value="UniProtKB-KW"/>
</dbReference>
<name>A0ABW6IH21_9CYAN</name>
<comment type="caution">
    <text evidence="2">The sequence shown here is derived from an EMBL/GenBank/DDBJ whole genome shotgun (WGS) entry which is preliminary data.</text>
</comment>
<dbReference type="InterPro" id="IPR000871">
    <property type="entry name" value="Beta-lactam_class-A"/>
</dbReference>
<dbReference type="SUPFAM" id="SSF56601">
    <property type="entry name" value="beta-lactamase/transpeptidase-like"/>
    <property type="match status" value="1"/>
</dbReference>
<dbReference type="InterPro" id="IPR045155">
    <property type="entry name" value="Beta-lactam_cat"/>
</dbReference>
<gene>
    <name evidence="2" type="ORF">ACFVKH_12675</name>
</gene>